<comment type="caution">
    <text evidence="2">The sequence shown here is derived from an EMBL/GenBank/DDBJ whole genome shotgun (WGS) entry which is preliminary data.</text>
</comment>
<dbReference type="EMBL" id="JAVHNQ010000006">
    <property type="protein sequence ID" value="KAK6344106.1"/>
    <property type="molecule type" value="Genomic_DNA"/>
</dbReference>
<feature type="transmembrane region" description="Helical" evidence="1">
    <location>
        <begin position="13"/>
        <end position="34"/>
    </location>
</feature>
<accession>A0AAV9US98</accession>
<evidence type="ECO:0000313" key="3">
    <source>
        <dbReference type="Proteomes" id="UP001375240"/>
    </source>
</evidence>
<keyword evidence="3" id="KW-1185">Reference proteome</keyword>
<sequence>MADIGSNDLVFRLLIALGSLVVLILILTLVLCCIKRRRDGGRPVAFSALGAV</sequence>
<dbReference type="Proteomes" id="UP001375240">
    <property type="component" value="Unassembled WGS sequence"/>
</dbReference>
<evidence type="ECO:0000256" key="1">
    <source>
        <dbReference type="SAM" id="Phobius"/>
    </source>
</evidence>
<keyword evidence="1" id="KW-0812">Transmembrane</keyword>
<reference evidence="2 3" key="1">
    <citation type="submission" date="2019-10" db="EMBL/GenBank/DDBJ databases">
        <authorList>
            <person name="Palmer J.M."/>
        </authorList>
    </citation>
    <scope>NUCLEOTIDE SEQUENCE [LARGE SCALE GENOMIC DNA]</scope>
    <source>
        <strain evidence="2 3">TWF696</strain>
    </source>
</reference>
<name>A0AAV9US98_9PEZI</name>
<proteinExistence type="predicted"/>
<dbReference type="AlphaFoldDB" id="A0AAV9US98"/>
<keyword evidence="1" id="KW-0472">Membrane</keyword>
<organism evidence="2 3">
    <name type="scientific">Orbilia brochopaga</name>
    <dbReference type="NCBI Taxonomy" id="3140254"/>
    <lineage>
        <taxon>Eukaryota</taxon>
        <taxon>Fungi</taxon>
        <taxon>Dikarya</taxon>
        <taxon>Ascomycota</taxon>
        <taxon>Pezizomycotina</taxon>
        <taxon>Orbiliomycetes</taxon>
        <taxon>Orbiliales</taxon>
        <taxon>Orbiliaceae</taxon>
        <taxon>Orbilia</taxon>
    </lineage>
</organism>
<protein>
    <submittedName>
        <fullName evidence="2">Uncharacterized protein</fullName>
    </submittedName>
</protein>
<keyword evidence="1" id="KW-1133">Transmembrane helix</keyword>
<evidence type="ECO:0000313" key="2">
    <source>
        <dbReference type="EMBL" id="KAK6344106.1"/>
    </source>
</evidence>
<gene>
    <name evidence="2" type="ORF">TWF696_007753</name>
</gene>